<feature type="transmembrane region" description="Helical" evidence="1">
    <location>
        <begin position="61"/>
        <end position="84"/>
    </location>
</feature>
<organism evidence="2 3">
    <name type="scientific">Lingula anatina</name>
    <name type="common">Brachiopod</name>
    <name type="synonym">Lingula unguis</name>
    <dbReference type="NCBI Taxonomy" id="7574"/>
    <lineage>
        <taxon>Eukaryota</taxon>
        <taxon>Metazoa</taxon>
        <taxon>Spiralia</taxon>
        <taxon>Lophotrochozoa</taxon>
        <taxon>Brachiopoda</taxon>
        <taxon>Linguliformea</taxon>
        <taxon>Lingulata</taxon>
        <taxon>Lingulida</taxon>
        <taxon>Linguloidea</taxon>
        <taxon>Lingulidae</taxon>
        <taxon>Lingula</taxon>
    </lineage>
</organism>
<keyword evidence="1" id="KW-0812">Transmembrane</keyword>
<evidence type="ECO:0000313" key="2">
    <source>
        <dbReference type="Proteomes" id="UP000085678"/>
    </source>
</evidence>
<reference evidence="3" key="1">
    <citation type="submission" date="2025-08" db="UniProtKB">
        <authorList>
            <consortium name="RefSeq"/>
        </authorList>
    </citation>
    <scope>IDENTIFICATION</scope>
    <source>
        <tissue evidence="3">Gonads</tissue>
    </source>
</reference>
<dbReference type="OrthoDB" id="6116533at2759"/>
<dbReference type="KEGG" id="lak:106158516"/>
<sequence>MDIWQISGYADFLNHFSSFIPDISRSGTSTETKETKESCDLIRNKLQECDDKLQYMHMQLWWCYSLIAFLVIVIFIAMVLAYLLKIQPCNAKKTWRPQVTERPTFAVVPRTLHYEVPDRPIDTCDLACICQSRETKDRVKTTLLPQIIERLPSLTSKTIITTKVMVEEAHLIPRAMVYLVFIDWNTRGIIIESPNDPLQGSLGRRIVEAVKTRGGHLFVIYIGHRESRTLDTLYDERIQTTRTNDHLRPLASSDRFISMHRQFNELQLETLCQVFKDTFIL</sequence>
<dbReference type="Proteomes" id="UP000085678">
    <property type="component" value="Unplaced"/>
</dbReference>
<dbReference type="InParanoid" id="A0A1S3HVD1"/>
<keyword evidence="2" id="KW-1185">Reference proteome</keyword>
<evidence type="ECO:0000313" key="3">
    <source>
        <dbReference type="RefSeq" id="XP_013389995.1"/>
    </source>
</evidence>
<accession>A0A1S3HVD1</accession>
<gene>
    <name evidence="3" type="primary">LOC106158516</name>
</gene>
<dbReference type="GeneID" id="106158516"/>
<keyword evidence="1" id="KW-0472">Membrane</keyword>
<evidence type="ECO:0000256" key="1">
    <source>
        <dbReference type="SAM" id="Phobius"/>
    </source>
</evidence>
<protein>
    <submittedName>
        <fullName evidence="3">Uncharacterized protein LOC106158516 isoform X1</fullName>
    </submittedName>
</protein>
<name>A0A1S3HVD1_LINAN</name>
<dbReference type="RefSeq" id="XP_013389995.1">
    <property type="nucleotide sequence ID" value="XM_013534541.1"/>
</dbReference>
<keyword evidence="1" id="KW-1133">Transmembrane helix</keyword>
<dbReference type="AlphaFoldDB" id="A0A1S3HVD1"/>
<proteinExistence type="predicted"/>